<feature type="transmembrane region" description="Helical" evidence="2">
    <location>
        <begin position="727"/>
        <end position="748"/>
    </location>
</feature>
<evidence type="ECO:0000256" key="1">
    <source>
        <dbReference type="SAM" id="MobiDB-lite"/>
    </source>
</evidence>
<feature type="region of interest" description="Disordered" evidence="1">
    <location>
        <begin position="703"/>
        <end position="722"/>
    </location>
</feature>
<keyword evidence="2" id="KW-0472">Membrane</keyword>
<reference evidence="6 7" key="1">
    <citation type="submission" date="2022-09" db="EMBL/GenBank/DDBJ databases">
        <authorList>
            <person name="Palmer J.M."/>
        </authorList>
    </citation>
    <scope>NUCLEOTIDE SEQUENCE [LARGE SCALE GENOMIC DNA]</scope>
    <source>
        <strain evidence="6 7">DSM 7382</strain>
    </source>
</reference>
<keyword evidence="2" id="KW-0812">Transmembrane</keyword>
<evidence type="ECO:0000256" key="3">
    <source>
        <dbReference type="SAM" id="SignalP"/>
    </source>
</evidence>
<keyword evidence="2" id="KW-1133">Transmembrane helix</keyword>
<dbReference type="EMBL" id="JASBNA010000021">
    <property type="protein sequence ID" value="KAK7685157.1"/>
    <property type="molecule type" value="Genomic_DNA"/>
</dbReference>
<gene>
    <name evidence="6" type="ORF">QCA50_011520</name>
</gene>
<dbReference type="InterPro" id="IPR008928">
    <property type="entry name" value="6-hairpin_glycosidase_sf"/>
</dbReference>
<dbReference type="InterPro" id="IPR052743">
    <property type="entry name" value="Glutaminase_GtaA"/>
</dbReference>
<feature type="domain" description="Glutaminase A central" evidence="4">
    <location>
        <begin position="343"/>
        <end position="694"/>
    </location>
</feature>
<evidence type="ECO:0000259" key="4">
    <source>
        <dbReference type="Pfam" id="PF16335"/>
    </source>
</evidence>
<feature type="compositionally biased region" description="Polar residues" evidence="1">
    <location>
        <begin position="843"/>
        <end position="862"/>
    </location>
</feature>
<evidence type="ECO:0000313" key="7">
    <source>
        <dbReference type="Proteomes" id="UP001385951"/>
    </source>
</evidence>
<comment type="caution">
    <text evidence="6">The sequence shown here is derived from an EMBL/GenBank/DDBJ whole genome shotgun (WGS) entry which is preliminary data.</text>
</comment>
<feature type="chain" id="PRO_5043765773" description="DUF1793-domain-containing protein" evidence="3">
    <location>
        <begin position="22"/>
        <end position="898"/>
    </location>
</feature>
<feature type="signal peptide" evidence="3">
    <location>
        <begin position="1"/>
        <end position="21"/>
    </location>
</feature>
<protein>
    <recommendedName>
        <fullName evidence="8">DUF1793-domain-containing protein</fullName>
    </recommendedName>
</protein>
<feature type="domain" description="Glutaminase A N-terminal" evidence="5">
    <location>
        <begin position="100"/>
        <end position="335"/>
    </location>
</feature>
<dbReference type="Proteomes" id="UP001385951">
    <property type="component" value="Unassembled WGS sequence"/>
</dbReference>
<dbReference type="PANTHER" id="PTHR31987:SF1">
    <property type="entry name" value="GLUTAMINASE A"/>
    <property type="match status" value="1"/>
</dbReference>
<dbReference type="InterPro" id="IPR032514">
    <property type="entry name" value="GtaA_central"/>
</dbReference>
<organism evidence="6 7">
    <name type="scientific">Cerrena zonata</name>
    <dbReference type="NCBI Taxonomy" id="2478898"/>
    <lineage>
        <taxon>Eukaryota</taxon>
        <taxon>Fungi</taxon>
        <taxon>Dikarya</taxon>
        <taxon>Basidiomycota</taxon>
        <taxon>Agaricomycotina</taxon>
        <taxon>Agaricomycetes</taxon>
        <taxon>Polyporales</taxon>
        <taxon>Cerrenaceae</taxon>
        <taxon>Cerrena</taxon>
    </lineage>
</organism>
<evidence type="ECO:0000259" key="5">
    <source>
        <dbReference type="Pfam" id="PF17168"/>
    </source>
</evidence>
<dbReference type="PANTHER" id="PTHR31987">
    <property type="entry name" value="GLUTAMINASE A-RELATED"/>
    <property type="match status" value="1"/>
</dbReference>
<dbReference type="Pfam" id="PF17168">
    <property type="entry name" value="DUF5127"/>
    <property type="match status" value="1"/>
</dbReference>
<evidence type="ECO:0000256" key="2">
    <source>
        <dbReference type="SAM" id="Phobius"/>
    </source>
</evidence>
<dbReference type="InterPro" id="IPR033433">
    <property type="entry name" value="GtaA_N"/>
</dbReference>
<keyword evidence="7" id="KW-1185">Reference proteome</keyword>
<evidence type="ECO:0008006" key="8">
    <source>
        <dbReference type="Google" id="ProtNLM"/>
    </source>
</evidence>
<dbReference type="AlphaFoldDB" id="A0AAW0G0W0"/>
<accession>A0AAW0G0W0</accession>
<dbReference type="Pfam" id="PF16335">
    <property type="entry name" value="GtaA_6_Hairpin"/>
    <property type="match status" value="1"/>
</dbReference>
<dbReference type="SUPFAM" id="SSF48208">
    <property type="entry name" value="Six-hairpin glycosidases"/>
    <property type="match status" value="1"/>
</dbReference>
<dbReference type="GO" id="GO:0005975">
    <property type="term" value="P:carbohydrate metabolic process"/>
    <property type="evidence" value="ECO:0007669"/>
    <property type="project" value="InterPro"/>
</dbReference>
<name>A0AAW0G0W0_9APHY</name>
<feature type="region of interest" description="Disordered" evidence="1">
    <location>
        <begin position="843"/>
        <end position="864"/>
    </location>
</feature>
<sequence>MFMHVWTLPWISILLLPIVSSQTPQLTPLPFVLPLALRSPYLHAWTRKPNVSFSWPMFWNHDNLGWEGMIRIDDHAYQWLGVSGTLPDVANITNTQITPTRTIFTYIAGPAQLTATFLSPIERSDPVKQSIPFSYISLDVNFTDGLQHRVQVYMDISGEWVTPSRSDIITWSTSTVGTSSSSFHQIQRNAPQALVEAGDRAEDTTAVIGAKSGPSVSVVVGEAGSSRRAFSTSGVASGIPSTPPAKMGNPWPVFTVVQDLGNISATTSPVVFAIGVYRNPSILVTSTTSTGKTQSQNRAPLFAASLSSISDVVDTFLADFPNAKSRADDVDSIILNAAGNISEPYKDLVSLAARQTMASTDLTIANGTDGRWNMSDIKMFMKDVGVSGRVNPVEKIYASFPFFLFINSTYAGQLLSPLLELQDSSSNDQAFAARDLGQNYPQASGTIMKHEQQVEHTSSMLIMAYAHAKISGDGTLISRHYSLLRKWAEYLIDSTMSPPDSSTVDGATYANSTNLVIKGIIALKAMSEISNAVSLADDANRYFQFSSAFMTQWSALTQTSSSDSHLPLSLGGGSPSSWSQMYNLYADKLLNTSLIDEKIFQNQAQFYQSELSRKSGGLSLDSTNVVASVAWSFFTAATISDSTIRNNLISSVHDQFFKKRANDTQPFPVNYNTDGSNAQGAGNASPAVGAIFAPLALSLSPAQSITIPPPTPPQATSEKPHSVAGPIAGGVLGGLVLLLLVTLGVFYLRRRRNQTKFPRVEAFTAESGIDSYQDLTHNSWDSASHLHMAPREEISRPFGGSGKTGQVLGPNRPPATNVVPTSISIPTVGSSIEPPSTALSGISGFSRNAGTGSRSSRSQLSATELRGLRSEVKNLRQVMQQLQVDRPDRIQIPPTYAI</sequence>
<proteinExistence type="predicted"/>
<evidence type="ECO:0000313" key="6">
    <source>
        <dbReference type="EMBL" id="KAK7685157.1"/>
    </source>
</evidence>
<keyword evidence="3" id="KW-0732">Signal</keyword>